<reference evidence="3 4" key="1">
    <citation type="submission" date="2016-11" db="EMBL/GenBank/DDBJ databases">
        <authorList>
            <person name="Jaros S."/>
            <person name="Januszkiewicz K."/>
            <person name="Wedrychowicz H."/>
        </authorList>
    </citation>
    <scope>NUCLEOTIDE SEQUENCE [LARGE SCALE GENOMIC DNA]</scope>
    <source>
        <strain evidence="3 4">IBRC-M 10683</strain>
    </source>
</reference>
<dbReference type="OrthoDB" id="4822551at2"/>
<feature type="transmembrane region" description="Helical" evidence="1">
    <location>
        <begin position="153"/>
        <end position="172"/>
    </location>
</feature>
<dbReference type="STRING" id="930117.SAMN05216225_10322"/>
<dbReference type="EMBL" id="FQVW01000032">
    <property type="protein sequence ID" value="SHG41542.1"/>
    <property type="molecule type" value="Genomic_DNA"/>
</dbReference>
<dbReference type="PANTHER" id="PTHR36834">
    <property type="entry name" value="MEMBRANE PROTEIN-RELATED"/>
    <property type="match status" value="1"/>
</dbReference>
<dbReference type="Proteomes" id="UP000183988">
    <property type="component" value="Unassembled WGS sequence"/>
</dbReference>
<dbReference type="AlphaFoldDB" id="A0A1M5JLU6"/>
<protein>
    <submittedName>
        <fullName evidence="3">VanZ like family protein</fullName>
    </submittedName>
</protein>
<name>A0A1M5JLU6_9BACI</name>
<proteinExistence type="predicted"/>
<feature type="transmembrane region" description="Helical" evidence="1">
    <location>
        <begin position="39"/>
        <end position="57"/>
    </location>
</feature>
<organism evidence="3 4">
    <name type="scientific">Ornithinibacillus halophilus</name>
    <dbReference type="NCBI Taxonomy" id="930117"/>
    <lineage>
        <taxon>Bacteria</taxon>
        <taxon>Bacillati</taxon>
        <taxon>Bacillota</taxon>
        <taxon>Bacilli</taxon>
        <taxon>Bacillales</taxon>
        <taxon>Bacillaceae</taxon>
        <taxon>Ornithinibacillus</taxon>
    </lineage>
</organism>
<sequence length="173" mass="19335">MSYINEIPILLIIVSYIIYIPVRILYLSKTGSYKLFKEIVYLLLIAYAESLLYLTIFPSPGQTADGVSINLIPFETINRYIAFDGDVAIPMINLVGNIVVFIPIGIFAVLLYSSIKLRHVILIGFTCTLFIEFSQLILSSLGLLARSFDVDDLLLNTIGVVLGYILIKLLILL</sequence>
<dbReference type="RefSeq" id="WP_072891184.1">
    <property type="nucleotide sequence ID" value="NZ_FQVW01000032.1"/>
</dbReference>
<feature type="domain" description="VanZ-like" evidence="2">
    <location>
        <begin position="45"/>
        <end position="170"/>
    </location>
</feature>
<dbReference type="Pfam" id="PF04892">
    <property type="entry name" value="VanZ"/>
    <property type="match status" value="1"/>
</dbReference>
<dbReference type="InterPro" id="IPR006976">
    <property type="entry name" value="VanZ-like"/>
</dbReference>
<keyword evidence="1" id="KW-0812">Transmembrane</keyword>
<evidence type="ECO:0000259" key="2">
    <source>
        <dbReference type="Pfam" id="PF04892"/>
    </source>
</evidence>
<dbReference type="PANTHER" id="PTHR36834:SF1">
    <property type="entry name" value="INTEGRAL MEMBRANE PROTEIN"/>
    <property type="match status" value="1"/>
</dbReference>
<feature type="transmembrane region" description="Helical" evidence="1">
    <location>
        <begin position="94"/>
        <end position="113"/>
    </location>
</feature>
<evidence type="ECO:0000313" key="3">
    <source>
        <dbReference type="EMBL" id="SHG41542.1"/>
    </source>
</evidence>
<dbReference type="InterPro" id="IPR053150">
    <property type="entry name" value="Teicoplanin_resist-assoc"/>
</dbReference>
<evidence type="ECO:0000313" key="4">
    <source>
        <dbReference type="Proteomes" id="UP000183988"/>
    </source>
</evidence>
<keyword evidence="1" id="KW-0472">Membrane</keyword>
<evidence type="ECO:0000256" key="1">
    <source>
        <dbReference type="SAM" id="Phobius"/>
    </source>
</evidence>
<feature type="transmembrane region" description="Helical" evidence="1">
    <location>
        <begin position="6"/>
        <end position="27"/>
    </location>
</feature>
<feature type="transmembrane region" description="Helical" evidence="1">
    <location>
        <begin position="120"/>
        <end position="141"/>
    </location>
</feature>
<accession>A0A1M5JLU6</accession>
<keyword evidence="4" id="KW-1185">Reference proteome</keyword>
<keyword evidence="1" id="KW-1133">Transmembrane helix</keyword>
<gene>
    <name evidence="3" type="ORF">SAMN05216225_10322</name>
</gene>